<dbReference type="Gene3D" id="3.90.470.20">
    <property type="entry name" value="4'-phosphopantetheinyl transferase domain"/>
    <property type="match status" value="2"/>
</dbReference>
<dbReference type="GO" id="GO:0008897">
    <property type="term" value="F:holo-[acyl-carrier-protein] synthase activity"/>
    <property type="evidence" value="ECO:0007669"/>
    <property type="project" value="UniProtKB-EC"/>
</dbReference>
<name>A0AAD5BFJ2_9ASCO</name>
<keyword evidence="2" id="KW-0808">Transferase</keyword>
<dbReference type="InterPro" id="IPR037143">
    <property type="entry name" value="4-PPantetheinyl_Trfase_dom_sf"/>
</dbReference>
<protein>
    <recommendedName>
        <fullName evidence="1">holo-[acyl-carrier-protein] synthase</fullName>
        <ecNumber evidence="1">2.7.8.7</ecNumber>
    </recommendedName>
</protein>
<evidence type="ECO:0000313" key="5">
    <source>
        <dbReference type="Proteomes" id="UP001204833"/>
    </source>
</evidence>
<dbReference type="GO" id="GO:0005829">
    <property type="term" value="C:cytosol"/>
    <property type="evidence" value="ECO:0007669"/>
    <property type="project" value="TreeGrafter"/>
</dbReference>
<evidence type="ECO:0000313" key="4">
    <source>
        <dbReference type="EMBL" id="KAI5958813.1"/>
    </source>
</evidence>
<dbReference type="GO" id="GO:0000287">
    <property type="term" value="F:magnesium ion binding"/>
    <property type="evidence" value="ECO:0007669"/>
    <property type="project" value="InterPro"/>
</dbReference>
<evidence type="ECO:0000259" key="3">
    <source>
        <dbReference type="Pfam" id="PF01648"/>
    </source>
</evidence>
<organism evidence="4 5">
    <name type="scientific">Candida theae</name>
    <dbReference type="NCBI Taxonomy" id="1198502"/>
    <lineage>
        <taxon>Eukaryota</taxon>
        <taxon>Fungi</taxon>
        <taxon>Dikarya</taxon>
        <taxon>Ascomycota</taxon>
        <taxon>Saccharomycotina</taxon>
        <taxon>Pichiomycetes</taxon>
        <taxon>Debaryomycetaceae</taxon>
        <taxon>Candida/Lodderomyces clade</taxon>
        <taxon>Candida</taxon>
    </lineage>
</organism>
<evidence type="ECO:0000256" key="1">
    <source>
        <dbReference type="ARBA" id="ARBA00013172"/>
    </source>
</evidence>
<dbReference type="InterPro" id="IPR008278">
    <property type="entry name" value="4-PPantetheinyl_Trfase_dom"/>
</dbReference>
<gene>
    <name evidence="4" type="ORF">KGF57_002247</name>
</gene>
<dbReference type="InterPro" id="IPR050559">
    <property type="entry name" value="P-Pant_transferase_sf"/>
</dbReference>
<accession>A0AAD5BFJ2</accession>
<sequence>MNQLHDFEKNIIVVITRVTPELNAFLQDDFNFESTLRLLGDLPLQAKIQQLGPPLRYKQLISILLTRCALNKVLGNPVFQKVSFEYNKFGKPSIEGLEFNSSSSNDIFAIALHSFPIGIDLSHSTQNVSSTDYKKQFEPIFHKLELRQLDSYFKFNHFWTLKEAFTKLIGCGLNVELSDFYFVLNEKDEFGQDNYCLTKPPHCSNDFELVDVNWYDKITTNADNLFEERSEFVDGLENEFYCYSTVLDKSHGEKLPVICSIITQLHAAQIITYNVDFLAILQRHLEI</sequence>
<dbReference type="AlphaFoldDB" id="A0AAD5BFJ2"/>
<dbReference type="EMBL" id="JAIHNG010000115">
    <property type="protein sequence ID" value="KAI5958813.1"/>
    <property type="molecule type" value="Genomic_DNA"/>
</dbReference>
<reference evidence="4 5" key="1">
    <citation type="journal article" date="2022" name="DNA Res.">
        <title>Genome analysis of five recently described species of the CUG-Ser clade uncovers Candida theae as a new hybrid lineage with pathogenic potential in the Candida parapsilosis species complex.</title>
        <authorList>
            <person name="Mixao V."/>
            <person name="Del Olmo V."/>
            <person name="Hegedusova E."/>
            <person name="Saus E."/>
            <person name="Pryszcz L."/>
            <person name="Cillingova A."/>
            <person name="Nosek J."/>
            <person name="Gabaldon T."/>
        </authorList>
    </citation>
    <scope>NUCLEOTIDE SEQUENCE [LARGE SCALE GENOMIC DNA]</scope>
    <source>
        <strain evidence="4 5">CBS 12239</strain>
    </source>
</reference>
<dbReference type="SUPFAM" id="SSF56214">
    <property type="entry name" value="4'-phosphopantetheinyl transferase"/>
    <property type="match status" value="2"/>
</dbReference>
<dbReference type="RefSeq" id="XP_051609156.1">
    <property type="nucleotide sequence ID" value="XM_051751540.1"/>
</dbReference>
<feature type="domain" description="4'-phosphopantetheinyl transferase" evidence="3">
    <location>
        <begin position="116"/>
        <end position="202"/>
    </location>
</feature>
<proteinExistence type="predicted"/>
<keyword evidence="5" id="KW-1185">Reference proteome</keyword>
<dbReference type="GeneID" id="76150306"/>
<evidence type="ECO:0000256" key="2">
    <source>
        <dbReference type="ARBA" id="ARBA00022679"/>
    </source>
</evidence>
<dbReference type="PANTHER" id="PTHR12215">
    <property type="entry name" value="PHOSPHOPANTETHEINE TRANSFERASE"/>
    <property type="match status" value="1"/>
</dbReference>
<dbReference type="PANTHER" id="PTHR12215:SF10">
    <property type="entry name" value="L-AMINOADIPATE-SEMIALDEHYDE DEHYDROGENASE-PHOSPHOPANTETHEINYL TRANSFERASE"/>
    <property type="match status" value="1"/>
</dbReference>
<dbReference type="EC" id="2.7.8.7" evidence="1"/>
<dbReference type="Pfam" id="PF01648">
    <property type="entry name" value="ACPS"/>
    <property type="match status" value="1"/>
</dbReference>
<dbReference type="Proteomes" id="UP001204833">
    <property type="component" value="Unassembled WGS sequence"/>
</dbReference>
<dbReference type="GO" id="GO:0019878">
    <property type="term" value="P:lysine biosynthetic process via aminoadipic acid"/>
    <property type="evidence" value="ECO:0007669"/>
    <property type="project" value="TreeGrafter"/>
</dbReference>
<comment type="caution">
    <text evidence="4">The sequence shown here is derived from an EMBL/GenBank/DDBJ whole genome shotgun (WGS) entry which is preliminary data.</text>
</comment>